<comment type="caution">
    <text evidence="2">The sequence shown here is derived from an EMBL/GenBank/DDBJ whole genome shotgun (WGS) entry which is preliminary data.</text>
</comment>
<proteinExistence type="predicted"/>
<feature type="transmembrane region" description="Helical" evidence="1">
    <location>
        <begin position="184"/>
        <end position="203"/>
    </location>
</feature>
<reference evidence="2" key="1">
    <citation type="submission" date="2021-01" db="EMBL/GenBank/DDBJ databases">
        <authorList>
            <person name="Li R."/>
            <person name="Bekaert M."/>
        </authorList>
    </citation>
    <scope>NUCLEOTIDE SEQUENCE</scope>
    <source>
        <strain evidence="2">Farmed</strain>
    </source>
</reference>
<evidence type="ECO:0000313" key="3">
    <source>
        <dbReference type="Proteomes" id="UP000597762"/>
    </source>
</evidence>
<keyword evidence="1" id="KW-0472">Membrane</keyword>
<feature type="transmembrane region" description="Helical" evidence="1">
    <location>
        <begin position="224"/>
        <end position="245"/>
    </location>
</feature>
<evidence type="ECO:0000313" key="2">
    <source>
        <dbReference type="EMBL" id="CAE1299391.1"/>
    </source>
</evidence>
<accession>A0A812DHS4</accession>
<gene>
    <name evidence="2" type="ORF">SPHA_53220</name>
</gene>
<dbReference type="Proteomes" id="UP000597762">
    <property type="component" value="Unassembled WGS sequence"/>
</dbReference>
<dbReference type="AlphaFoldDB" id="A0A812DHS4"/>
<feature type="transmembrane region" description="Helical" evidence="1">
    <location>
        <begin position="257"/>
        <end position="278"/>
    </location>
</feature>
<keyword evidence="1" id="KW-0812">Transmembrane</keyword>
<sequence>MTAKSISGVASRLLSRNSLPFCCLSFSSLLFRFYPLTSCGFLSNLSLAKNSLIHSLIRSLVHKFLVCLSLSFFSLLRPLFIVVKFSILFLPFSRIFSSKFVFFLLFSFFSLAVYTLYTLYVYFFFLLILLHYIISFPIELSPAFFFKIFSFLHLFLPPLLLFLLFLFSFNIQNYVLHPISTPEVFFFIFLSLKKIFSFILFFSSHNTTLSSCLTHFITSSNFSFFIPHFCLISKFLSHLFFFLPLPPFFLDDLCGSLTAFFLCMTDSLCLCLCLSLSLSL</sequence>
<keyword evidence="1" id="KW-1133">Transmembrane helix</keyword>
<dbReference type="EMBL" id="CAHIKZ030003369">
    <property type="protein sequence ID" value="CAE1299391.1"/>
    <property type="molecule type" value="Genomic_DNA"/>
</dbReference>
<feature type="transmembrane region" description="Helical" evidence="1">
    <location>
        <begin position="63"/>
        <end position="83"/>
    </location>
</feature>
<organism evidence="2 3">
    <name type="scientific">Acanthosepion pharaonis</name>
    <name type="common">Pharaoh cuttlefish</name>
    <name type="synonym">Sepia pharaonis</name>
    <dbReference type="NCBI Taxonomy" id="158019"/>
    <lineage>
        <taxon>Eukaryota</taxon>
        <taxon>Metazoa</taxon>
        <taxon>Spiralia</taxon>
        <taxon>Lophotrochozoa</taxon>
        <taxon>Mollusca</taxon>
        <taxon>Cephalopoda</taxon>
        <taxon>Coleoidea</taxon>
        <taxon>Decapodiformes</taxon>
        <taxon>Sepiida</taxon>
        <taxon>Sepiina</taxon>
        <taxon>Sepiidae</taxon>
        <taxon>Acanthosepion</taxon>
    </lineage>
</organism>
<feature type="transmembrane region" description="Helical" evidence="1">
    <location>
        <begin position="150"/>
        <end position="172"/>
    </location>
</feature>
<feature type="transmembrane region" description="Helical" evidence="1">
    <location>
        <begin position="21"/>
        <end position="43"/>
    </location>
</feature>
<protein>
    <submittedName>
        <fullName evidence="2">Uncharacterized protein</fullName>
    </submittedName>
</protein>
<name>A0A812DHS4_ACAPH</name>
<evidence type="ECO:0000256" key="1">
    <source>
        <dbReference type="SAM" id="Phobius"/>
    </source>
</evidence>
<feature type="transmembrane region" description="Helical" evidence="1">
    <location>
        <begin position="120"/>
        <end position="138"/>
    </location>
</feature>
<keyword evidence="3" id="KW-1185">Reference proteome</keyword>